<dbReference type="InterPro" id="IPR003594">
    <property type="entry name" value="HATPase_dom"/>
</dbReference>
<evidence type="ECO:0000256" key="8">
    <source>
        <dbReference type="ARBA" id="ARBA00022777"/>
    </source>
</evidence>
<dbReference type="InterPro" id="IPR036890">
    <property type="entry name" value="HATPase_C_sf"/>
</dbReference>
<comment type="caution">
    <text evidence="14">The sequence shown here is derived from an EMBL/GenBank/DDBJ whole genome shotgun (WGS) entry which is preliminary data.</text>
</comment>
<comment type="subcellular location">
    <subcellularLocation>
        <location evidence="2">Cell membrane</location>
        <topology evidence="2">Multi-pass membrane protein</topology>
    </subcellularLocation>
</comment>
<evidence type="ECO:0000256" key="10">
    <source>
        <dbReference type="ARBA" id="ARBA00023012"/>
    </source>
</evidence>
<dbReference type="PANTHER" id="PTHR45453:SF2">
    <property type="entry name" value="HISTIDINE KINASE"/>
    <property type="match status" value="1"/>
</dbReference>
<dbReference type="InterPro" id="IPR004358">
    <property type="entry name" value="Sig_transdc_His_kin-like_C"/>
</dbReference>
<dbReference type="EMBL" id="AYSO01000018">
    <property type="protein sequence ID" value="KIE45849.1"/>
    <property type="molecule type" value="Genomic_DNA"/>
</dbReference>
<evidence type="ECO:0000256" key="9">
    <source>
        <dbReference type="ARBA" id="ARBA00022989"/>
    </source>
</evidence>
<organism evidence="14 15">
    <name type="scientific">Clostridium argentinense CDC 2741</name>
    <dbReference type="NCBI Taxonomy" id="1418104"/>
    <lineage>
        <taxon>Bacteria</taxon>
        <taxon>Bacillati</taxon>
        <taxon>Bacillota</taxon>
        <taxon>Clostridia</taxon>
        <taxon>Eubacteriales</taxon>
        <taxon>Clostridiaceae</taxon>
        <taxon>Clostridium</taxon>
    </lineage>
</organism>
<feature type="transmembrane region" description="Helical" evidence="12">
    <location>
        <begin position="38"/>
        <end position="55"/>
    </location>
</feature>
<keyword evidence="15" id="KW-1185">Reference proteome</keyword>
<dbReference type="STRING" id="29341.RSJ17_02520"/>
<evidence type="ECO:0000313" key="15">
    <source>
        <dbReference type="Proteomes" id="UP000031366"/>
    </source>
</evidence>
<dbReference type="PANTHER" id="PTHR45453">
    <property type="entry name" value="PHOSPHATE REGULON SENSOR PROTEIN PHOR"/>
    <property type="match status" value="1"/>
</dbReference>
<dbReference type="InterPro" id="IPR050351">
    <property type="entry name" value="BphY/WalK/GraS-like"/>
</dbReference>
<reference evidence="14 15" key="1">
    <citation type="journal article" date="2015" name="Infect. Genet. Evol.">
        <title>Genomic sequences of six botulinum neurotoxin-producing strains representing three clostridial species illustrate the mobility and diversity of botulinum neurotoxin genes.</title>
        <authorList>
            <person name="Smith T.J."/>
            <person name="Hill K.K."/>
            <person name="Xie G."/>
            <person name="Foley B.T."/>
            <person name="Williamson C.H."/>
            <person name="Foster J.T."/>
            <person name="Johnson S.L."/>
            <person name="Chertkov O."/>
            <person name="Teshima H."/>
            <person name="Gibbons H.S."/>
            <person name="Johnsky L.A."/>
            <person name="Karavis M.A."/>
            <person name="Smith L.A."/>
        </authorList>
    </citation>
    <scope>NUCLEOTIDE SEQUENCE [LARGE SCALE GENOMIC DNA]</scope>
    <source>
        <strain evidence="14 15">CDC 2741</strain>
    </source>
</reference>
<evidence type="ECO:0000256" key="6">
    <source>
        <dbReference type="ARBA" id="ARBA00022679"/>
    </source>
</evidence>
<evidence type="ECO:0000256" key="7">
    <source>
        <dbReference type="ARBA" id="ARBA00022692"/>
    </source>
</evidence>
<dbReference type="SUPFAM" id="SSF55874">
    <property type="entry name" value="ATPase domain of HSP90 chaperone/DNA topoisomerase II/histidine kinase"/>
    <property type="match status" value="1"/>
</dbReference>
<dbReference type="PRINTS" id="PR00344">
    <property type="entry name" value="BCTRLSENSOR"/>
</dbReference>
<keyword evidence="7 12" id="KW-0812">Transmembrane</keyword>
<dbReference type="AlphaFoldDB" id="A0A0C1TYW9"/>
<feature type="domain" description="Histidine kinase" evidence="13">
    <location>
        <begin position="121"/>
        <end position="328"/>
    </location>
</feature>
<dbReference type="RefSeq" id="WP_039634758.1">
    <property type="nucleotide sequence ID" value="NZ_AYSO01000018.1"/>
</dbReference>
<feature type="transmembrane region" description="Helical" evidence="12">
    <location>
        <begin position="12"/>
        <end position="32"/>
    </location>
</feature>
<name>A0A0C1TYW9_9CLOT</name>
<dbReference type="Gene3D" id="3.30.565.10">
    <property type="entry name" value="Histidine kinase-like ATPase, C-terminal domain"/>
    <property type="match status" value="1"/>
</dbReference>
<dbReference type="PROSITE" id="PS50109">
    <property type="entry name" value="HIS_KIN"/>
    <property type="match status" value="1"/>
</dbReference>
<accession>A0A0C1TYW9</accession>
<dbReference type="GO" id="GO:0005886">
    <property type="term" value="C:plasma membrane"/>
    <property type="evidence" value="ECO:0007669"/>
    <property type="project" value="UniProtKB-SubCell"/>
</dbReference>
<keyword evidence="6" id="KW-0808">Transferase</keyword>
<dbReference type="GO" id="GO:0016036">
    <property type="term" value="P:cellular response to phosphate starvation"/>
    <property type="evidence" value="ECO:0007669"/>
    <property type="project" value="TreeGrafter"/>
</dbReference>
<evidence type="ECO:0000256" key="2">
    <source>
        <dbReference type="ARBA" id="ARBA00004651"/>
    </source>
</evidence>
<evidence type="ECO:0000256" key="4">
    <source>
        <dbReference type="ARBA" id="ARBA00022475"/>
    </source>
</evidence>
<protein>
    <recommendedName>
        <fullName evidence="3">histidine kinase</fullName>
        <ecNumber evidence="3">2.7.13.3</ecNumber>
    </recommendedName>
</protein>
<dbReference type="InterPro" id="IPR005467">
    <property type="entry name" value="His_kinase_dom"/>
</dbReference>
<comment type="catalytic activity">
    <reaction evidence="1">
        <text>ATP + protein L-histidine = ADP + protein N-phospho-L-histidine.</text>
        <dbReference type="EC" id="2.7.13.3"/>
    </reaction>
</comment>
<keyword evidence="5" id="KW-0597">Phosphoprotein</keyword>
<dbReference type="CDD" id="cd00082">
    <property type="entry name" value="HisKA"/>
    <property type="match status" value="1"/>
</dbReference>
<dbReference type="InterPro" id="IPR003661">
    <property type="entry name" value="HisK_dim/P_dom"/>
</dbReference>
<evidence type="ECO:0000256" key="1">
    <source>
        <dbReference type="ARBA" id="ARBA00000085"/>
    </source>
</evidence>
<keyword evidence="11 12" id="KW-0472">Membrane</keyword>
<proteinExistence type="predicted"/>
<dbReference type="GO" id="GO:0000155">
    <property type="term" value="F:phosphorelay sensor kinase activity"/>
    <property type="evidence" value="ECO:0007669"/>
    <property type="project" value="InterPro"/>
</dbReference>
<evidence type="ECO:0000256" key="11">
    <source>
        <dbReference type="ARBA" id="ARBA00023136"/>
    </source>
</evidence>
<dbReference type="OrthoDB" id="9780487at2"/>
<dbReference type="EC" id="2.7.13.3" evidence="3"/>
<evidence type="ECO:0000313" key="14">
    <source>
        <dbReference type="EMBL" id="KIE45849.1"/>
    </source>
</evidence>
<sequence>MRLFLREHMGLIILYLVNFIALLTIYFIFGGVNSVPNLMYFIFLSSFLLICYLIHRYYKNKLVYKNLDNKYNSFEEVLGEFGDSSLGRSMNKLCEELYGFYQQEVHIQLKKQEEHLSFINQWVHHMKTPLSVIKLYIQENDGEEIVENIKGEVDKLERGLKLALYNARLDNFEHDFNISNFSLKEAINEEVIFLKRLFIKNGVFPRVSVEDNLIINSDRKWILFIMEQLITNSIKYSKNKGEYVDIRGFRDENNTIVEVEDKGIGISKKDIRRVFEAFYTGETGRKYGESTGMGLYLVKEACDKLGHQIYVESQEDIGTKIKLIIKNV</sequence>
<evidence type="ECO:0000256" key="3">
    <source>
        <dbReference type="ARBA" id="ARBA00012438"/>
    </source>
</evidence>
<keyword evidence="10" id="KW-0902">Two-component regulatory system</keyword>
<dbReference type="GO" id="GO:0004721">
    <property type="term" value="F:phosphoprotein phosphatase activity"/>
    <property type="evidence" value="ECO:0007669"/>
    <property type="project" value="TreeGrafter"/>
</dbReference>
<keyword evidence="4" id="KW-1003">Cell membrane</keyword>
<dbReference type="SMART" id="SM00387">
    <property type="entry name" value="HATPase_c"/>
    <property type="match status" value="1"/>
</dbReference>
<keyword evidence="9 12" id="KW-1133">Transmembrane helix</keyword>
<evidence type="ECO:0000256" key="12">
    <source>
        <dbReference type="SAM" id="Phobius"/>
    </source>
</evidence>
<dbReference type="Pfam" id="PF02518">
    <property type="entry name" value="HATPase_c"/>
    <property type="match status" value="1"/>
</dbReference>
<dbReference type="Proteomes" id="UP000031366">
    <property type="component" value="Unassembled WGS sequence"/>
</dbReference>
<evidence type="ECO:0000256" key="5">
    <source>
        <dbReference type="ARBA" id="ARBA00022553"/>
    </source>
</evidence>
<evidence type="ECO:0000259" key="13">
    <source>
        <dbReference type="PROSITE" id="PS50109"/>
    </source>
</evidence>
<keyword evidence="8 14" id="KW-0418">Kinase</keyword>
<gene>
    <name evidence="14" type="ORF">U732_2419</name>
</gene>